<gene>
    <name evidence="4" type="ORF">RJ640_001125</name>
</gene>
<evidence type="ECO:0008006" key="6">
    <source>
        <dbReference type="Google" id="ProtNLM"/>
    </source>
</evidence>
<evidence type="ECO:0000256" key="1">
    <source>
        <dbReference type="ARBA" id="ARBA00022737"/>
    </source>
</evidence>
<dbReference type="Proteomes" id="UP001187471">
    <property type="component" value="Unassembled WGS sequence"/>
</dbReference>
<accession>A0AA88RJL5</accession>
<evidence type="ECO:0000256" key="3">
    <source>
        <dbReference type="PROSITE-ProRule" id="PRU00708"/>
    </source>
</evidence>
<dbReference type="InterPro" id="IPR046960">
    <property type="entry name" value="PPR_At4g14850-like_plant"/>
</dbReference>
<name>A0AA88RJL5_9ASTE</name>
<dbReference type="PANTHER" id="PTHR47926:SF347">
    <property type="entry name" value="PENTATRICOPEPTIDE REPEAT-CONTAINING PROTEIN"/>
    <property type="match status" value="1"/>
</dbReference>
<dbReference type="Pfam" id="PF13041">
    <property type="entry name" value="PPR_2"/>
    <property type="match status" value="2"/>
</dbReference>
<dbReference type="PANTHER" id="PTHR47926">
    <property type="entry name" value="PENTATRICOPEPTIDE REPEAT-CONTAINING PROTEIN"/>
    <property type="match status" value="1"/>
</dbReference>
<feature type="repeat" description="PPR" evidence="3">
    <location>
        <begin position="218"/>
        <end position="252"/>
    </location>
</feature>
<dbReference type="AlphaFoldDB" id="A0AA88RJL5"/>
<feature type="repeat" description="PPR" evidence="3">
    <location>
        <begin position="600"/>
        <end position="634"/>
    </location>
</feature>
<feature type="repeat" description="PPR" evidence="3">
    <location>
        <begin position="452"/>
        <end position="486"/>
    </location>
</feature>
<dbReference type="Gene3D" id="1.25.40.10">
    <property type="entry name" value="Tetratricopeptide repeat domain"/>
    <property type="match status" value="5"/>
</dbReference>
<feature type="repeat" description="PPR" evidence="3">
    <location>
        <begin position="148"/>
        <end position="182"/>
    </location>
</feature>
<dbReference type="GO" id="GO:0003723">
    <property type="term" value="F:RNA binding"/>
    <property type="evidence" value="ECO:0007669"/>
    <property type="project" value="InterPro"/>
</dbReference>
<comment type="similarity">
    <text evidence="2">Belongs to the PPR family. PCMP-E subfamily.</text>
</comment>
<dbReference type="FunFam" id="1.25.40.10:FF:000436">
    <property type="entry name" value="Pentatricopeptide repeat-containing protein At5g39350 family"/>
    <property type="match status" value="1"/>
</dbReference>
<proteinExistence type="inferred from homology"/>
<dbReference type="EMBL" id="JAVXUO010000647">
    <property type="protein sequence ID" value="KAK2990397.1"/>
    <property type="molecule type" value="Genomic_DNA"/>
</dbReference>
<comment type="caution">
    <text evidence="4">The sequence shown here is derived from an EMBL/GenBank/DDBJ whole genome shotgun (WGS) entry which is preliminary data.</text>
</comment>
<organism evidence="4 5">
    <name type="scientific">Escallonia rubra</name>
    <dbReference type="NCBI Taxonomy" id="112253"/>
    <lineage>
        <taxon>Eukaryota</taxon>
        <taxon>Viridiplantae</taxon>
        <taxon>Streptophyta</taxon>
        <taxon>Embryophyta</taxon>
        <taxon>Tracheophyta</taxon>
        <taxon>Spermatophyta</taxon>
        <taxon>Magnoliopsida</taxon>
        <taxon>eudicotyledons</taxon>
        <taxon>Gunneridae</taxon>
        <taxon>Pentapetalae</taxon>
        <taxon>asterids</taxon>
        <taxon>campanulids</taxon>
        <taxon>Escalloniales</taxon>
        <taxon>Escalloniaceae</taxon>
        <taxon>Escallonia</taxon>
    </lineage>
</organism>
<dbReference type="InterPro" id="IPR011990">
    <property type="entry name" value="TPR-like_helical_dom_sf"/>
</dbReference>
<keyword evidence="1" id="KW-0677">Repeat</keyword>
<feature type="repeat" description="PPR" evidence="3">
    <location>
        <begin position="316"/>
        <end position="350"/>
    </location>
</feature>
<feature type="repeat" description="PPR" evidence="3">
    <location>
        <begin position="281"/>
        <end position="315"/>
    </location>
</feature>
<evidence type="ECO:0000256" key="2">
    <source>
        <dbReference type="ARBA" id="ARBA00061659"/>
    </source>
</evidence>
<sequence length="726" mass="80870">MTRSVQGGLLPPFDRLSFNISSTNKPESIPANSNVQFRNLHRHLQRTALSTQRYPTVHSVAITENSEYCSYGLAQSKIEHVQQLLSLLNATHVRCFDCKQIHGHILKLGALKWNHLIGNRLAMLYLKSSEDGSLDDARRVFDEMPEGTLPLYAALVGSCSRASRWEELFSVLELMVHDGFLPNKYLIPTVLKACAALQFLRTGRMVHGYAVRKELGTDAFVVNALIDMYANCGDLRSSRTVFDVMKERDVVSWTALVSAYMDRGLLHEAEEMFNSMQVNPDLICWNALISGFARHGEIQRAIFYLEALQEQGLMPRVNSWNGVISGCVQNGYFQEALDLLSKMLWFPERPNGVTIACILPACAGLNDVRIGKAIHGYAIKNDLYGNIHVQGSVIDMYSKCGRCDSAEKVFFGVKDKNNAVWNEMIAAYANEGKMEAAFGLLISMQRDGLQPDEITYNTLLAAHARRGKKNEAYALVDEMSQMDFKLNIISFNILVSGFQQSGLGNEALKLFRVMQSPSNHCFSDGLPDVSIQPNSVTTTGALAACSDQNLLWQGKEIHGYVVKNKFESNIFVSSALVDMYAKCHDLGSANKAFWKIENKNTVAWNSIIAGHTNNSQPEKAFNLFCEMLCEDTQPSSITFMILLPACGDMTALKLGRELHCFMIKKDFNELKDKLASALIDMYAKCNCIADAKLVFDCTIGKDVDSWNAVISAYSSHQNDQECSSVA</sequence>
<dbReference type="NCBIfam" id="TIGR00756">
    <property type="entry name" value="PPR"/>
    <property type="match status" value="7"/>
</dbReference>
<dbReference type="PROSITE" id="PS51375">
    <property type="entry name" value="PPR"/>
    <property type="match status" value="8"/>
</dbReference>
<evidence type="ECO:0000313" key="5">
    <source>
        <dbReference type="Proteomes" id="UP001187471"/>
    </source>
</evidence>
<dbReference type="Pfam" id="PF01535">
    <property type="entry name" value="PPR"/>
    <property type="match status" value="7"/>
</dbReference>
<dbReference type="GO" id="GO:0009451">
    <property type="term" value="P:RNA modification"/>
    <property type="evidence" value="ECO:0007669"/>
    <property type="project" value="InterPro"/>
</dbReference>
<feature type="repeat" description="PPR" evidence="3">
    <location>
        <begin position="417"/>
        <end position="451"/>
    </location>
</feature>
<dbReference type="GO" id="GO:0005739">
    <property type="term" value="C:mitochondrion"/>
    <property type="evidence" value="ECO:0007669"/>
    <property type="project" value="UniProtKB-ARBA"/>
</dbReference>
<protein>
    <recommendedName>
        <fullName evidence="6">Pentatricopeptide repeat-containing protein</fullName>
    </recommendedName>
</protein>
<feature type="repeat" description="PPR" evidence="3">
    <location>
        <begin position="487"/>
        <end position="517"/>
    </location>
</feature>
<keyword evidence="5" id="KW-1185">Reference proteome</keyword>
<evidence type="ECO:0000313" key="4">
    <source>
        <dbReference type="EMBL" id="KAK2990397.1"/>
    </source>
</evidence>
<dbReference type="FunFam" id="1.25.40.10:FF:000205">
    <property type="entry name" value="Pentatricopeptide repeat-containing protein, mitochondrial"/>
    <property type="match status" value="1"/>
</dbReference>
<dbReference type="InterPro" id="IPR002885">
    <property type="entry name" value="PPR_rpt"/>
</dbReference>
<reference evidence="4" key="1">
    <citation type="submission" date="2022-12" db="EMBL/GenBank/DDBJ databases">
        <title>Draft genome assemblies for two species of Escallonia (Escalloniales).</title>
        <authorList>
            <person name="Chanderbali A."/>
            <person name="Dervinis C."/>
            <person name="Anghel I."/>
            <person name="Soltis D."/>
            <person name="Soltis P."/>
            <person name="Zapata F."/>
        </authorList>
    </citation>
    <scope>NUCLEOTIDE SEQUENCE</scope>
    <source>
        <strain evidence="4">UCBG92.1500</strain>
        <tissue evidence="4">Leaf</tissue>
    </source>
</reference>